<dbReference type="RefSeq" id="WP_243514826.1">
    <property type="nucleotide sequence ID" value="NZ_CP094534.1"/>
</dbReference>
<keyword evidence="2" id="KW-1185">Reference proteome</keyword>
<gene>
    <name evidence="1" type="ORF">MTP16_00295</name>
</gene>
<evidence type="ECO:0008006" key="3">
    <source>
        <dbReference type="Google" id="ProtNLM"/>
    </source>
</evidence>
<reference evidence="1 2" key="1">
    <citation type="submission" date="2022-03" db="EMBL/GenBank/DDBJ databases">
        <title>Hymenobactersp. isolated from the air.</title>
        <authorList>
            <person name="Won M."/>
            <person name="Kwon S.-W."/>
        </authorList>
    </citation>
    <scope>NUCLEOTIDE SEQUENCE [LARGE SCALE GENOMIC DNA]</scope>
    <source>
        <strain evidence="1 2">KACC 22596</strain>
    </source>
</reference>
<evidence type="ECO:0000313" key="2">
    <source>
        <dbReference type="Proteomes" id="UP000831390"/>
    </source>
</evidence>
<dbReference type="Proteomes" id="UP000831390">
    <property type="component" value="Chromosome"/>
</dbReference>
<organism evidence="1 2">
    <name type="scientific">Hymenobacter monticola</name>
    <dbReference type="NCBI Taxonomy" id="1705399"/>
    <lineage>
        <taxon>Bacteria</taxon>
        <taxon>Pseudomonadati</taxon>
        <taxon>Bacteroidota</taxon>
        <taxon>Cytophagia</taxon>
        <taxon>Cytophagales</taxon>
        <taxon>Hymenobacteraceae</taxon>
        <taxon>Hymenobacter</taxon>
    </lineage>
</organism>
<proteinExistence type="predicted"/>
<evidence type="ECO:0000313" key="1">
    <source>
        <dbReference type="EMBL" id="UOE34107.1"/>
    </source>
</evidence>
<accession>A0ABY4B4P3</accession>
<name>A0ABY4B4P3_9BACT</name>
<dbReference type="EMBL" id="CP094534">
    <property type="protein sequence ID" value="UOE34107.1"/>
    <property type="molecule type" value="Genomic_DNA"/>
</dbReference>
<sequence>MVTRPKTALAAGPNATLTELRALKSMLDAARITEAEYDERRNYILATF</sequence>
<protein>
    <recommendedName>
        <fullName evidence="3">SHOCT domain-containing protein</fullName>
    </recommendedName>
</protein>